<feature type="compositionally biased region" description="Acidic residues" evidence="1">
    <location>
        <begin position="136"/>
        <end position="150"/>
    </location>
</feature>
<proteinExistence type="predicted"/>
<feature type="region of interest" description="Disordered" evidence="1">
    <location>
        <begin position="132"/>
        <end position="161"/>
    </location>
</feature>
<sequence length="399" mass="46041">YSFLLAPSVELSELPISLTETKRLKKKNYFLGEGRKDWKPKQELLINNANVTELFKRFRKHSIAEVEKNGHINPLRILSLSHIFPLNKFDTKKCVTRHFDHQTREALKSIASNTKPEIKRMSGKAVAYCENKANEENDDDDDSEKEEEKEEEKKGEGNESMLVMVKDLVDHTIHFRASAANSSETTFTEKYLLPIIQRVLLKDASEDTIYTMIDKPESNNMKPDFMIGAKVRTKEVYFFFIEVKRPEATSKYQPEDDYTKLMKEMKCSVDTQLRLGVLNPTSLGVLVEGFKCTLFQMKLVSDGIYMPVAFDRFSLVKEIHQLVNLPSVVEAFYFVKVLIAKNNLSNNKITNSIQSELEDFIEDVSKKRTKEEKRAGEKRICSSFDTKFVSKKKTDEVNK</sequence>
<accession>A0A8H7SZZ1</accession>
<protein>
    <submittedName>
        <fullName evidence="2">Uncharacterized protein</fullName>
    </submittedName>
</protein>
<name>A0A8H7SZZ1_9FUNG</name>
<dbReference type="Proteomes" id="UP000613177">
    <property type="component" value="Unassembled WGS sequence"/>
</dbReference>
<keyword evidence="3" id="KW-1185">Reference proteome</keyword>
<gene>
    <name evidence="2" type="ORF">INT48_009046</name>
</gene>
<comment type="caution">
    <text evidence="2">The sequence shown here is derived from an EMBL/GenBank/DDBJ whole genome shotgun (WGS) entry which is preliminary data.</text>
</comment>
<reference evidence="2" key="1">
    <citation type="submission" date="2021-01" db="EMBL/GenBank/DDBJ databases">
        <title>Metabolic potential, ecology and presence of endohyphal bacteria is reflected in genomic diversity of Mucoromycotina.</title>
        <authorList>
            <person name="Muszewska A."/>
            <person name="Okrasinska A."/>
            <person name="Steczkiewicz K."/>
            <person name="Drgas O."/>
            <person name="Orlowska M."/>
            <person name="Perlinska-Lenart U."/>
            <person name="Aleksandrzak-Piekarczyk T."/>
            <person name="Szatraj K."/>
            <person name="Zielenkiewicz U."/>
            <person name="Pilsyk S."/>
            <person name="Malc E."/>
            <person name="Mieczkowski P."/>
            <person name="Kruszewska J.S."/>
            <person name="Biernat P."/>
            <person name="Pawlowska J."/>
        </authorList>
    </citation>
    <scope>NUCLEOTIDE SEQUENCE</scope>
    <source>
        <strain evidence="2">WA0000018081</strain>
    </source>
</reference>
<dbReference type="EMBL" id="JAEPRE010000007">
    <property type="protein sequence ID" value="KAG2237313.1"/>
    <property type="molecule type" value="Genomic_DNA"/>
</dbReference>
<evidence type="ECO:0000313" key="3">
    <source>
        <dbReference type="Proteomes" id="UP000613177"/>
    </source>
</evidence>
<dbReference type="AlphaFoldDB" id="A0A8H7SZZ1"/>
<evidence type="ECO:0000313" key="2">
    <source>
        <dbReference type="EMBL" id="KAG2237313.1"/>
    </source>
</evidence>
<organism evidence="2 3">
    <name type="scientific">Thamnidium elegans</name>
    <dbReference type="NCBI Taxonomy" id="101142"/>
    <lineage>
        <taxon>Eukaryota</taxon>
        <taxon>Fungi</taxon>
        <taxon>Fungi incertae sedis</taxon>
        <taxon>Mucoromycota</taxon>
        <taxon>Mucoromycotina</taxon>
        <taxon>Mucoromycetes</taxon>
        <taxon>Mucorales</taxon>
        <taxon>Mucorineae</taxon>
        <taxon>Mucoraceae</taxon>
        <taxon>Thamnidium</taxon>
    </lineage>
</organism>
<feature type="non-terminal residue" evidence="2">
    <location>
        <position position="1"/>
    </location>
</feature>
<evidence type="ECO:0000256" key="1">
    <source>
        <dbReference type="SAM" id="MobiDB-lite"/>
    </source>
</evidence>